<gene>
    <name evidence="2" type="ORF">TVY486_1100080</name>
</gene>
<evidence type="ECO:0000256" key="1">
    <source>
        <dbReference type="SAM" id="Phobius"/>
    </source>
</evidence>
<sequence length="175" mass="19622">MMRSDLISSEAGADAVSVTPLSERRSTPYLSTYDHARYVGVLKPRRPRTSSHTAPYYLESRAFGLILLGHPLSLLLLCLFPFPFLQAVVNPLQGPIKNIVDVVALTNKQLTEQTLQVAVVWLVLEMQVARVVQACGKLRWEPLAEGLYRCGLLLIRYAGILVLLRVRLQALSRQR</sequence>
<protein>
    <submittedName>
        <fullName evidence="2">Putative DNA-directed RNA polymerase subunit</fullName>
    </submittedName>
</protein>
<evidence type="ECO:0000313" key="2">
    <source>
        <dbReference type="EMBL" id="CCC52523.1"/>
    </source>
</evidence>
<organism evidence="2">
    <name type="scientific">Trypanosoma vivax (strain Y486)</name>
    <dbReference type="NCBI Taxonomy" id="1055687"/>
    <lineage>
        <taxon>Eukaryota</taxon>
        <taxon>Discoba</taxon>
        <taxon>Euglenozoa</taxon>
        <taxon>Kinetoplastea</taxon>
        <taxon>Metakinetoplastina</taxon>
        <taxon>Trypanosomatida</taxon>
        <taxon>Trypanosomatidae</taxon>
        <taxon>Trypanosoma</taxon>
        <taxon>Duttonella</taxon>
    </lineage>
</organism>
<reference evidence="2" key="1">
    <citation type="journal article" date="2012" name="Proc. Natl. Acad. Sci. U.S.A.">
        <title>Antigenic diversity is generated by distinct evolutionary mechanisms in African trypanosome species.</title>
        <authorList>
            <person name="Jackson A.P."/>
            <person name="Berry A."/>
            <person name="Aslett M."/>
            <person name="Allison H.C."/>
            <person name="Burton P."/>
            <person name="Vavrova-Anderson J."/>
            <person name="Brown R."/>
            <person name="Browne H."/>
            <person name="Corton N."/>
            <person name="Hauser H."/>
            <person name="Gamble J."/>
            <person name="Gilderthorp R."/>
            <person name="Marcello L."/>
            <person name="McQuillan J."/>
            <person name="Otto T.D."/>
            <person name="Quail M.A."/>
            <person name="Sanders M.J."/>
            <person name="van Tonder A."/>
            <person name="Ginger M.L."/>
            <person name="Field M.C."/>
            <person name="Barry J.D."/>
            <person name="Hertz-Fowler C."/>
            <person name="Berriman M."/>
        </authorList>
    </citation>
    <scope>NUCLEOTIDE SEQUENCE</scope>
    <source>
        <strain evidence="2">Y486</strain>
    </source>
</reference>
<keyword evidence="1" id="KW-0812">Transmembrane</keyword>
<proteinExistence type="predicted"/>
<dbReference type="AlphaFoldDB" id="G0U9P3"/>
<feature type="non-terminal residue" evidence="2">
    <location>
        <position position="175"/>
    </location>
</feature>
<keyword evidence="2" id="KW-0240">DNA-directed RNA polymerase</keyword>
<accession>G0U9P3</accession>
<keyword evidence="1" id="KW-0472">Membrane</keyword>
<dbReference type="EMBL" id="HE573027">
    <property type="protein sequence ID" value="CCC52523.1"/>
    <property type="molecule type" value="Genomic_DNA"/>
</dbReference>
<feature type="transmembrane region" description="Helical" evidence="1">
    <location>
        <begin position="146"/>
        <end position="166"/>
    </location>
</feature>
<feature type="transmembrane region" description="Helical" evidence="1">
    <location>
        <begin position="62"/>
        <end position="82"/>
    </location>
</feature>
<dbReference type="VEuPathDB" id="TriTrypDB:TvY486_1100080"/>
<name>G0U9P3_TRYVY</name>
<keyword evidence="1" id="KW-1133">Transmembrane helix</keyword>
<keyword evidence="2" id="KW-0804">Transcription</keyword>
<dbReference type="GO" id="GO:0000428">
    <property type="term" value="C:DNA-directed RNA polymerase complex"/>
    <property type="evidence" value="ECO:0007669"/>
    <property type="project" value="UniProtKB-KW"/>
</dbReference>